<dbReference type="EMBL" id="JBEDUW010000003">
    <property type="protein sequence ID" value="KAK9940090.1"/>
    <property type="molecule type" value="Genomic_DNA"/>
</dbReference>
<keyword evidence="4" id="KW-1185">Reference proteome</keyword>
<feature type="region of interest" description="Disordered" evidence="1">
    <location>
        <begin position="21"/>
        <end position="73"/>
    </location>
</feature>
<feature type="compositionally biased region" description="Gly residues" evidence="1">
    <location>
        <begin position="63"/>
        <end position="73"/>
    </location>
</feature>
<evidence type="ECO:0000256" key="2">
    <source>
        <dbReference type="SAM" id="SignalP"/>
    </source>
</evidence>
<reference evidence="3 4" key="1">
    <citation type="journal article" date="2023" name="G3 (Bethesda)">
        <title>A chromosome-length genome assembly and annotation of blackberry (Rubus argutus, cv. 'Hillquist').</title>
        <authorList>
            <person name="Bruna T."/>
            <person name="Aryal R."/>
            <person name="Dudchenko O."/>
            <person name="Sargent D.J."/>
            <person name="Mead D."/>
            <person name="Buti M."/>
            <person name="Cavallini A."/>
            <person name="Hytonen T."/>
            <person name="Andres J."/>
            <person name="Pham M."/>
            <person name="Weisz D."/>
            <person name="Mascagni F."/>
            <person name="Usai G."/>
            <person name="Natali L."/>
            <person name="Bassil N."/>
            <person name="Fernandez G.E."/>
            <person name="Lomsadze A."/>
            <person name="Armour M."/>
            <person name="Olukolu B."/>
            <person name="Poorten T."/>
            <person name="Britton C."/>
            <person name="Davik J."/>
            <person name="Ashrafi H."/>
            <person name="Aiden E.L."/>
            <person name="Borodovsky M."/>
            <person name="Worthington M."/>
        </authorList>
    </citation>
    <scope>NUCLEOTIDE SEQUENCE [LARGE SCALE GENOMIC DNA]</scope>
    <source>
        <strain evidence="3">PI 553951</strain>
    </source>
</reference>
<name>A0AAW1XVH8_RUBAR</name>
<feature type="signal peptide" evidence="2">
    <location>
        <begin position="1"/>
        <end position="18"/>
    </location>
</feature>
<accession>A0AAW1XVH8</accession>
<dbReference type="Proteomes" id="UP001457282">
    <property type="component" value="Unassembled WGS sequence"/>
</dbReference>
<sequence length="73" mass="7880">MKFLVVALILMMVSTSFAGRQLDDDRHGDRQLGQETKTVDQAGYPGTSVNNHHYIPRQDFNSKGGGAGENGSG</sequence>
<feature type="compositionally biased region" description="Basic and acidic residues" evidence="1">
    <location>
        <begin position="21"/>
        <end position="32"/>
    </location>
</feature>
<organism evidence="3 4">
    <name type="scientific">Rubus argutus</name>
    <name type="common">Southern blackberry</name>
    <dbReference type="NCBI Taxonomy" id="59490"/>
    <lineage>
        <taxon>Eukaryota</taxon>
        <taxon>Viridiplantae</taxon>
        <taxon>Streptophyta</taxon>
        <taxon>Embryophyta</taxon>
        <taxon>Tracheophyta</taxon>
        <taxon>Spermatophyta</taxon>
        <taxon>Magnoliopsida</taxon>
        <taxon>eudicotyledons</taxon>
        <taxon>Gunneridae</taxon>
        <taxon>Pentapetalae</taxon>
        <taxon>rosids</taxon>
        <taxon>fabids</taxon>
        <taxon>Rosales</taxon>
        <taxon>Rosaceae</taxon>
        <taxon>Rosoideae</taxon>
        <taxon>Rosoideae incertae sedis</taxon>
        <taxon>Rubus</taxon>
    </lineage>
</organism>
<evidence type="ECO:0000313" key="4">
    <source>
        <dbReference type="Proteomes" id="UP001457282"/>
    </source>
</evidence>
<evidence type="ECO:0000313" key="3">
    <source>
        <dbReference type="EMBL" id="KAK9940090.1"/>
    </source>
</evidence>
<evidence type="ECO:0000256" key="1">
    <source>
        <dbReference type="SAM" id="MobiDB-lite"/>
    </source>
</evidence>
<gene>
    <name evidence="3" type="ORF">M0R45_016765</name>
</gene>
<dbReference type="PANTHER" id="PTHR36040:SF5">
    <property type="entry name" value="TRANSMEMBRANE PROTEIN"/>
    <property type="match status" value="1"/>
</dbReference>
<dbReference type="AlphaFoldDB" id="A0AAW1XVH8"/>
<protein>
    <submittedName>
        <fullName evidence="3">Uncharacterized protein</fullName>
    </submittedName>
</protein>
<keyword evidence="2" id="KW-0732">Signal</keyword>
<dbReference type="PANTHER" id="PTHR36040">
    <property type="entry name" value="OS04G0188500 PROTEIN"/>
    <property type="match status" value="1"/>
</dbReference>
<comment type="caution">
    <text evidence="3">The sequence shown here is derived from an EMBL/GenBank/DDBJ whole genome shotgun (WGS) entry which is preliminary data.</text>
</comment>
<proteinExistence type="predicted"/>
<feature type="chain" id="PRO_5043699466" evidence="2">
    <location>
        <begin position="19"/>
        <end position="73"/>
    </location>
</feature>